<keyword evidence="2" id="KW-0238">DNA-binding</keyword>
<evidence type="ECO:0000313" key="7">
    <source>
        <dbReference type="Proteomes" id="UP000004980"/>
    </source>
</evidence>
<dbReference type="InterPro" id="IPR000524">
    <property type="entry name" value="Tscrpt_reg_HTH_GntR"/>
</dbReference>
<dbReference type="PROSITE" id="PS50949">
    <property type="entry name" value="HTH_GNTR"/>
    <property type="match status" value="1"/>
</dbReference>
<dbReference type="PANTHER" id="PTHR43537">
    <property type="entry name" value="TRANSCRIPTIONAL REGULATOR, GNTR FAMILY"/>
    <property type="match status" value="1"/>
</dbReference>
<dbReference type="Gene3D" id="1.10.10.10">
    <property type="entry name" value="Winged helix-like DNA-binding domain superfamily/Winged helix DNA-binding domain"/>
    <property type="match status" value="1"/>
</dbReference>
<dbReference type="SUPFAM" id="SSF48008">
    <property type="entry name" value="GntR ligand-binding domain-like"/>
    <property type="match status" value="1"/>
</dbReference>
<evidence type="ECO:0000256" key="4">
    <source>
        <dbReference type="SAM" id="MobiDB-lite"/>
    </source>
</evidence>
<dbReference type="Proteomes" id="UP000004980">
    <property type="component" value="Unassembled WGS sequence"/>
</dbReference>
<gene>
    <name evidence="6" type="ORF">WQE_12021</name>
</gene>
<evidence type="ECO:0000256" key="2">
    <source>
        <dbReference type="ARBA" id="ARBA00023125"/>
    </source>
</evidence>
<comment type="caution">
    <text evidence="6">The sequence shown here is derived from an EMBL/GenBank/DDBJ whole genome shotgun (WGS) entry which is preliminary data.</text>
</comment>
<dbReference type="SMART" id="SM00345">
    <property type="entry name" value="HTH_GNTR"/>
    <property type="match status" value="1"/>
</dbReference>
<keyword evidence="3" id="KW-0804">Transcription</keyword>
<dbReference type="Gene3D" id="1.20.120.530">
    <property type="entry name" value="GntR ligand-binding domain-like"/>
    <property type="match status" value="1"/>
</dbReference>
<dbReference type="Pfam" id="PF07729">
    <property type="entry name" value="FCD"/>
    <property type="match status" value="1"/>
</dbReference>
<dbReference type="Pfam" id="PF00392">
    <property type="entry name" value="GntR"/>
    <property type="match status" value="1"/>
</dbReference>
<dbReference type="InterPro" id="IPR008920">
    <property type="entry name" value="TF_FadR/GntR_C"/>
</dbReference>
<feature type="region of interest" description="Disordered" evidence="4">
    <location>
        <begin position="1"/>
        <end position="46"/>
    </location>
</feature>
<proteinExistence type="predicted"/>
<evidence type="ECO:0000259" key="5">
    <source>
        <dbReference type="PROSITE" id="PS50949"/>
    </source>
</evidence>
<dbReference type="CDD" id="cd07377">
    <property type="entry name" value="WHTH_GntR"/>
    <property type="match status" value="1"/>
</dbReference>
<dbReference type="EMBL" id="AKAU01000076">
    <property type="protein sequence ID" value="EIN00600.1"/>
    <property type="molecule type" value="Genomic_DNA"/>
</dbReference>
<keyword evidence="7" id="KW-1185">Reference proteome</keyword>
<dbReference type="InterPro" id="IPR011711">
    <property type="entry name" value="GntR_C"/>
</dbReference>
<reference evidence="6 7" key="1">
    <citation type="journal article" date="2012" name="J. Bacteriol.">
        <title>Draft Genome Sequence of the Soil Bacterium Burkholderia terrae Strain BS001, Which Interacts with Fungal Surface Structures.</title>
        <authorList>
            <person name="Nazir R."/>
            <person name="Hansen M.A."/>
            <person name="Sorensen S."/>
            <person name="van Elsas J.D."/>
        </authorList>
    </citation>
    <scope>NUCLEOTIDE SEQUENCE [LARGE SCALE GENOMIC DNA]</scope>
    <source>
        <strain evidence="6 7">BS001</strain>
    </source>
</reference>
<feature type="domain" description="HTH gntR-type" evidence="5">
    <location>
        <begin position="45"/>
        <end position="112"/>
    </location>
</feature>
<dbReference type="InterPro" id="IPR036390">
    <property type="entry name" value="WH_DNA-bd_sf"/>
</dbReference>
<evidence type="ECO:0000256" key="3">
    <source>
        <dbReference type="ARBA" id="ARBA00023163"/>
    </source>
</evidence>
<evidence type="ECO:0000313" key="6">
    <source>
        <dbReference type="EMBL" id="EIN00600.1"/>
    </source>
</evidence>
<name>A0ABN0FPH5_9BURK</name>
<organism evidence="6 7">
    <name type="scientific">Paraburkholderia hospita</name>
    <dbReference type="NCBI Taxonomy" id="169430"/>
    <lineage>
        <taxon>Bacteria</taxon>
        <taxon>Pseudomonadati</taxon>
        <taxon>Pseudomonadota</taxon>
        <taxon>Betaproteobacteria</taxon>
        <taxon>Burkholderiales</taxon>
        <taxon>Burkholderiaceae</taxon>
        <taxon>Paraburkholderia</taxon>
    </lineage>
</organism>
<accession>A0ABN0FPH5</accession>
<dbReference type="SUPFAM" id="SSF46785">
    <property type="entry name" value="Winged helix' DNA-binding domain"/>
    <property type="match status" value="1"/>
</dbReference>
<sequence>MHTVQNISSPASAFFDPAPPRMPYNQTHEVRRGYPGKSTGENEMESQQERVLVYLRDLILKGEFAPGERLGEVALAERLQASRTPVRLALTTLEQEGLVEPSPAGGYVMRRITAAEITDAIAVRGHLEGMAARLVAEHGVPRQLSNALNECLRGGDRLLAKSELDLDDYAAYTDMNSRFHKLIVEGSGNAALIRAIEMNNRLPFAAASAMLPMQSAIDEGRQWLFMAHQQHHSLVQAMERGEGTRAQSLATEHVQIAQRNLTYALERPEVYLKLAPALQLVAEAVL</sequence>
<keyword evidence="1" id="KW-0805">Transcription regulation</keyword>
<evidence type="ECO:0000256" key="1">
    <source>
        <dbReference type="ARBA" id="ARBA00023015"/>
    </source>
</evidence>
<dbReference type="PANTHER" id="PTHR43537:SF51">
    <property type="entry name" value="HTH-TYPE TRANSCRIPTIONAL REGULATOR LGOR-RELATED"/>
    <property type="match status" value="1"/>
</dbReference>
<dbReference type="InterPro" id="IPR036388">
    <property type="entry name" value="WH-like_DNA-bd_sf"/>
</dbReference>
<dbReference type="SMART" id="SM00895">
    <property type="entry name" value="FCD"/>
    <property type="match status" value="1"/>
</dbReference>
<protein>
    <submittedName>
        <fullName evidence="6">GntR family transcriptional regulator</fullName>
    </submittedName>
</protein>